<dbReference type="Proteomes" id="UP000309561">
    <property type="component" value="Unassembled WGS sequence"/>
</dbReference>
<dbReference type="InterPro" id="IPR030868">
    <property type="entry name" value="MqnA"/>
</dbReference>
<evidence type="ECO:0000256" key="1">
    <source>
        <dbReference type="ARBA" id="ARBA00004863"/>
    </source>
</evidence>
<evidence type="ECO:0000313" key="5">
    <source>
        <dbReference type="EMBL" id="TKI71064.1"/>
    </source>
</evidence>
<dbReference type="RefSeq" id="WP_137011523.1">
    <property type="nucleotide sequence ID" value="NZ_SZPX01000001.1"/>
</dbReference>
<evidence type="ECO:0000313" key="6">
    <source>
        <dbReference type="Proteomes" id="UP000309561"/>
    </source>
</evidence>
<dbReference type="OrthoDB" id="9810112at2"/>
<dbReference type="EMBL" id="SZPX01000001">
    <property type="protein sequence ID" value="TKI71064.1"/>
    <property type="molecule type" value="Genomic_DNA"/>
</dbReference>
<organism evidence="5 6">
    <name type="scientific">Sulfurimonas crateris</name>
    <dbReference type="NCBI Taxonomy" id="2574727"/>
    <lineage>
        <taxon>Bacteria</taxon>
        <taxon>Pseudomonadati</taxon>
        <taxon>Campylobacterota</taxon>
        <taxon>Epsilonproteobacteria</taxon>
        <taxon>Campylobacterales</taxon>
        <taxon>Sulfurimonadaceae</taxon>
        <taxon>Sulfurimonas</taxon>
    </lineage>
</organism>
<comment type="catalytic activity">
    <reaction evidence="4">
        <text>chorismate = 3-[(1-carboxyvinyl)-oxy]benzoate + H2O</text>
        <dbReference type="Rhea" id="RHEA:40051"/>
        <dbReference type="ChEBI" id="CHEBI:15377"/>
        <dbReference type="ChEBI" id="CHEBI:29748"/>
        <dbReference type="ChEBI" id="CHEBI:76981"/>
        <dbReference type="EC" id="4.2.1.151"/>
    </reaction>
</comment>
<comment type="function">
    <text evidence="4">Catalyzes the dehydration of chorismate into 3-[(1-carboxyvinyl)oxy]benzoate, a step in the biosynthesis of menaquinone (MK, vitamin K2).</text>
</comment>
<accession>A0A4U2ZA67</accession>
<dbReference type="PANTHER" id="PTHR37690">
    <property type="entry name" value="CHORISMATE DEHYDRATASE"/>
    <property type="match status" value="1"/>
</dbReference>
<comment type="caution">
    <text evidence="5">The sequence shown here is derived from an EMBL/GenBank/DDBJ whole genome shotgun (WGS) entry which is preliminary data.</text>
</comment>
<sequence>MIFGKIEYLNLLPFHVFMKRFTKSSQQSMSMHYYRDVPAKTNKKFISKKVDAAFISSIRAKRQKHVNLGIIARGEVLSVLVIPSKEDVTDKESETSNVLAKILNVQGEVLIGDKALRYYLQEKPHTDLAKTWNQKHNLPFVFALLCYHKDKTLYKKIEKNFLKRRVKIPRYILNEASKRTDVAHDDILNYLKHISYNVDKKAKKGLDKFYKEAKKVSVNNKR</sequence>
<gene>
    <name evidence="4" type="primary">mqnA</name>
    <name evidence="5" type="ORF">FCU45_01390</name>
</gene>
<keyword evidence="2 4" id="KW-0474">Menaquinone biosynthesis</keyword>
<dbReference type="EC" id="4.2.1.151" evidence="4"/>
<dbReference type="InterPro" id="IPR003773">
    <property type="entry name" value="Menaquinone_biosynth"/>
</dbReference>
<comment type="similarity">
    <text evidence="4">Belongs to the MqnA/MqnD family. MqnA subfamily.</text>
</comment>
<dbReference type="AlphaFoldDB" id="A0A4U2ZA67"/>
<dbReference type="SUPFAM" id="SSF53850">
    <property type="entry name" value="Periplasmic binding protein-like II"/>
    <property type="match status" value="1"/>
</dbReference>
<name>A0A4U2ZA67_9BACT</name>
<reference evidence="5 6" key="1">
    <citation type="submission" date="2019-04" db="EMBL/GenBank/DDBJ databases">
        <title>Sulfurimonas crateris sp. nov. a facultative anaerobic sulfur-oxidizing chemolithautotrophic bacterium isolated from a terrestrial mud vulcano.</title>
        <authorList>
            <person name="Ratnikova N.M."/>
            <person name="Slobodkin A.I."/>
            <person name="Merkel A.Y."/>
            <person name="Novikov A."/>
            <person name="Bonch-Osmolovskaya E.A."/>
            <person name="Slobodkina G.B."/>
        </authorList>
    </citation>
    <scope>NUCLEOTIDE SEQUENCE [LARGE SCALE GENOMIC DNA]</scope>
    <source>
        <strain evidence="5 6">SN118</strain>
    </source>
</reference>
<keyword evidence="6" id="KW-1185">Reference proteome</keyword>
<evidence type="ECO:0000256" key="2">
    <source>
        <dbReference type="ARBA" id="ARBA00022428"/>
    </source>
</evidence>
<evidence type="ECO:0000256" key="4">
    <source>
        <dbReference type="HAMAP-Rule" id="MF_00995"/>
    </source>
</evidence>
<dbReference type="UniPathway" id="UPA00079"/>
<proteinExistence type="inferred from homology"/>
<dbReference type="GO" id="GO:0016836">
    <property type="term" value="F:hydro-lyase activity"/>
    <property type="evidence" value="ECO:0007669"/>
    <property type="project" value="UniProtKB-UniRule"/>
</dbReference>
<dbReference type="PANTHER" id="PTHR37690:SF1">
    <property type="entry name" value="CHORISMATE DEHYDRATASE"/>
    <property type="match status" value="1"/>
</dbReference>
<evidence type="ECO:0000256" key="3">
    <source>
        <dbReference type="ARBA" id="ARBA00023239"/>
    </source>
</evidence>
<keyword evidence="3 4" id="KW-0456">Lyase</keyword>
<dbReference type="HAMAP" id="MF_00995">
    <property type="entry name" value="MqnA"/>
    <property type="match status" value="1"/>
</dbReference>
<dbReference type="Gene3D" id="3.40.190.10">
    <property type="entry name" value="Periplasmic binding protein-like II"/>
    <property type="match status" value="2"/>
</dbReference>
<dbReference type="Pfam" id="PF02621">
    <property type="entry name" value="VitK2_biosynth"/>
    <property type="match status" value="2"/>
</dbReference>
<dbReference type="GO" id="GO:0009234">
    <property type="term" value="P:menaquinone biosynthetic process"/>
    <property type="evidence" value="ECO:0007669"/>
    <property type="project" value="UniProtKB-UniRule"/>
</dbReference>
<protein>
    <recommendedName>
        <fullName evidence="4">Chorismate dehydratase</fullName>
        <ecNumber evidence="4">4.2.1.151</ecNumber>
    </recommendedName>
    <alternativeName>
        <fullName evidence="4">Menaquinone biosynthetic enzyme MqnA</fullName>
    </alternativeName>
</protein>
<comment type="pathway">
    <text evidence="1 4">Quinol/quinone metabolism; menaquinone biosynthesis.</text>
</comment>